<evidence type="ECO:0000313" key="1">
    <source>
        <dbReference type="EMBL" id="TFK22079.1"/>
    </source>
</evidence>
<gene>
    <name evidence="1" type="ORF">FA15DRAFT_671879</name>
</gene>
<reference evidence="1 2" key="1">
    <citation type="journal article" date="2019" name="Nat. Ecol. Evol.">
        <title>Megaphylogeny resolves global patterns of mushroom evolution.</title>
        <authorList>
            <person name="Varga T."/>
            <person name="Krizsan K."/>
            <person name="Foldi C."/>
            <person name="Dima B."/>
            <person name="Sanchez-Garcia M."/>
            <person name="Sanchez-Ramirez S."/>
            <person name="Szollosi G.J."/>
            <person name="Szarkandi J.G."/>
            <person name="Papp V."/>
            <person name="Albert L."/>
            <person name="Andreopoulos W."/>
            <person name="Angelini C."/>
            <person name="Antonin V."/>
            <person name="Barry K.W."/>
            <person name="Bougher N.L."/>
            <person name="Buchanan P."/>
            <person name="Buyck B."/>
            <person name="Bense V."/>
            <person name="Catcheside P."/>
            <person name="Chovatia M."/>
            <person name="Cooper J."/>
            <person name="Damon W."/>
            <person name="Desjardin D."/>
            <person name="Finy P."/>
            <person name="Geml J."/>
            <person name="Haridas S."/>
            <person name="Hughes K."/>
            <person name="Justo A."/>
            <person name="Karasinski D."/>
            <person name="Kautmanova I."/>
            <person name="Kiss B."/>
            <person name="Kocsube S."/>
            <person name="Kotiranta H."/>
            <person name="LaButti K.M."/>
            <person name="Lechner B.E."/>
            <person name="Liimatainen K."/>
            <person name="Lipzen A."/>
            <person name="Lukacs Z."/>
            <person name="Mihaltcheva S."/>
            <person name="Morgado L.N."/>
            <person name="Niskanen T."/>
            <person name="Noordeloos M.E."/>
            <person name="Ohm R.A."/>
            <person name="Ortiz-Santana B."/>
            <person name="Ovrebo C."/>
            <person name="Racz N."/>
            <person name="Riley R."/>
            <person name="Savchenko A."/>
            <person name="Shiryaev A."/>
            <person name="Soop K."/>
            <person name="Spirin V."/>
            <person name="Szebenyi C."/>
            <person name="Tomsovsky M."/>
            <person name="Tulloss R.E."/>
            <person name="Uehling J."/>
            <person name="Grigoriev I.V."/>
            <person name="Vagvolgyi C."/>
            <person name="Papp T."/>
            <person name="Martin F.M."/>
            <person name="Miettinen O."/>
            <person name="Hibbett D.S."/>
            <person name="Nagy L.G."/>
        </authorList>
    </citation>
    <scope>NUCLEOTIDE SEQUENCE [LARGE SCALE GENOMIC DNA]</scope>
    <source>
        <strain evidence="1 2">CBS 121175</strain>
    </source>
</reference>
<keyword evidence="2" id="KW-1185">Reference proteome</keyword>
<dbReference type="Proteomes" id="UP000307440">
    <property type="component" value="Unassembled WGS sequence"/>
</dbReference>
<proteinExistence type="predicted"/>
<feature type="non-terminal residue" evidence="1">
    <location>
        <position position="1"/>
    </location>
</feature>
<dbReference type="EMBL" id="ML210250">
    <property type="protein sequence ID" value="TFK22079.1"/>
    <property type="molecule type" value="Genomic_DNA"/>
</dbReference>
<protein>
    <submittedName>
        <fullName evidence="1">Uncharacterized protein</fullName>
    </submittedName>
</protein>
<evidence type="ECO:0000313" key="2">
    <source>
        <dbReference type="Proteomes" id="UP000307440"/>
    </source>
</evidence>
<dbReference type="AlphaFoldDB" id="A0A5C3KNK0"/>
<accession>A0A5C3KNK0</accession>
<name>A0A5C3KNK0_COPMA</name>
<sequence>GLALLLSSPRWLEHELLPHAYAELHTHCCYDRITSTAPDIARHVPPCCLGYIYNYRESVPGLLNTNSMLASSEVEHGGEDAKGGLIGMRRVLEVGIR</sequence>
<organism evidence="1 2">
    <name type="scientific">Coprinopsis marcescibilis</name>
    <name type="common">Agaric fungus</name>
    <name type="synonym">Psathyrella marcescibilis</name>
    <dbReference type="NCBI Taxonomy" id="230819"/>
    <lineage>
        <taxon>Eukaryota</taxon>
        <taxon>Fungi</taxon>
        <taxon>Dikarya</taxon>
        <taxon>Basidiomycota</taxon>
        <taxon>Agaricomycotina</taxon>
        <taxon>Agaricomycetes</taxon>
        <taxon>Agaricomycetidae</taxon>
        <taxon>Agaricales</taxon>
        <taxon>Agaricineae</taxon>
        <taxon>Psathyrellaceae</taxon>
        <taxon>Coprinopsis</taxon>
    </lineage>
</organism>